<protein>
    <submittedName>
        <fullName evidence="3">MBL fold metallo-hydrolase</fullName>
    </submittedName>
</protein>
<keyword evidence="1" id="KW-0378">Hydrolase</keyword>
<dbReference type="SUPFAM" id="SSF56281">
    <property type="entry name" value="Metallo-hydrolase/oxidoreductase"/>
    <property type="match status" value="1"/>
</dbReference>
<dbReference type="Proteomes" id="UP000811899">
    <property type="component" value="Unassembled WGS sequence"/>
</dbReference>
<dbReference type="InterPro" id="IPR036866">
    <property type="entry name" value="RibonucZ/Hydroxyglut_hydro"/>
</dbReference>
<proteinExistence type="predicted"/>
<evidence type="ECO:0000313" key="4">
    <source>
        <dbReference type="Proteomes" id="UP000811899"/>
    </source>
</evidence>
<feature type="domain" description="Metallo-beta-lactamase" evidence="2">
    <location>
        <begin position="41"/>
        <end position="241"/>
    </location>
</feature>
<dbReference type="InterPro" id="IPR044094">
    <property type="entry name" value="AtsA-like_MBL-fold"/>
</dbReference>
<evidence type="ECO:0000313" key="3">
    <source>
        <dbReference type="EMBL" id="MBT0664804.1"/>
    </source>
</evidence>
<comment type="caution">
    <text evidence="3">The sequence shown here is derived from an EMBL/GenBank/DDBJ whole genome shotgun (WGS) entry which is preliminary data.</text>
</comment>
<keyword evidence="4" id="KW-1185">Reference proteome</keyword>
<gene>
    <name evidence="3" type="ORF">KI809_10880</name>
</gene>
<dbReference type="Gene3D" id="3.60.15.10">
    <property type="entry name" value="Ribonuclease Z/Hydroxyacylglutathione hydrolase-like"/>
    <property type="match status" value="1"/>
</dbReference>
<dbReference type="CDD" id="cd07719">
    <property type="entry name" value="arylsulfatase_AtsA-like_MBL-fold"/>
    <property type="match status" value="1"/>
</dbReference>
<dbReference type="SMART" id="SM00849">
    <property type="entry name" value="Lactamase_B"/>
    <property type="match status" value="1"/>
</dbReference>
<sequence>MLSNVICLICLLLFATGFAEGSQTRLVLLGTGNPQPDPDRSGPASAIVVNGSAYLIDFGPGVVRRAAAARLDKGITELDPANLRVVFTTHLHSDHTAGFPDLILTPWAMGRKQPLEVYGPKGIKAMTDHILAAYSEDINIRSKGMEQEPIEGVRVNVHEIKAGLVYKDANVTVTAFPTKHGEWAESYGYRFDTADRSIVITGDTNPTQATIDACNGCDLLVHEALTEKFLSNPMRPNAQGHDIRAYAAKYHTTTSQLVELANKAKPGILVMYHNPITLRPQKRPLASTPDDLLQEMKGYKGQLTVGRDLDVY</sequence>
<dbReference type="Pfam" id="PF12706">
    <property type="entry name" value="Lactamase_B_2"/>
    <property type="match status" value="1"/>
</dbReference>
<dbReference type="PANTHER" id="PTHR46018:SF2">
    <property type="entry name" value="ZINC PHOSPHODIESTERASE ELAC PROTEIN 1"/>
    <property type="match status" value="1"/>
</dbReference>
<accession>A0AAW4L155</accession>
<dbReference type="InterPro" id="IPR001279">
    <property type="entry name" value="Metallo-B-lactamas"/>
</dbReference>
<dbReference type="RefSeq" id="WP_214171586.1">
    <property type="nucleotide sequence ID" value="NZ_JAHCVJ010000004.1"/>
</dbReference>
<evidence type="ECO:0000256" key="1">
    <source>
        <dbReference type="ARBA" id="ARBA00022801"/>
    </source>
</evidence>
<dbReference type="EMBL" id="JAHCVJ010000004">
    <property type="protein sequence ID" value="MBT0664804.1"/>
    <property type="molecule type" value="Genomic_DNA"/>
</dbReference>
<dbReference type="GO" id="GO:0042781">
    <property type="term" value="F:3'-tRNA processing endoribonuclease activity"/>
    <property type="evidence" value="ECO:0007669"/>
    <property type="project" value="TreeGrafter"/>
</dbReference>
<name>A0AAW4L155_9BACT</name>
<organism evidence="3 4">
    <name type="scientific">Geoanaerobacter pelophilus</name>
    <dbReference type="NCBI Taxonomy" id="60036"/>
    <lineage>
        <taxon>Bacteria</taxon>
        <taxon>Pseudomonadati</taxon>
        <taxon>Thermodesulfobacteriota</taxon>
        <taxon>Desulfuromonadia</taxon>
        <taxon>Geobacterales</taxon>
        <taxon>Geobacteraceae</taxon>
        <taxon>Geoanaerobacter</taxon>
    </lineage>
</organism>
<reference evidence="3 4" key="1">
    <citation type="submission" date="2021-05" db="EMBL/GenBank/DDBJ databases">
        <title>The draft genome of Geobacter pelophilus DSM 12255.</title>
        <authorList>
            <person name="Xu Z."/>
            <person name="Masuda Y."/>
            <person name="Itoh H."/>
            <person name="Senoo K."/>
        </authorList>
    </citation>
    <scope>NUCLEOTIDE SEQUENCE [LARGE SCALE GENOMIC DNA]</scope>
    <source>
        <strain evidence="3 4">DSM 12255</strain>
    </source>
</reference>
<dbReference type="AlphaFoldDB" id="A0AAW4L155"/>
<evidence type="ECO:0000259" key="2">
    <source>
        <dbReference type="SMART" id="SM00849"/>
    </source>
</evidence>
<dbReference type="PANTHER" id="PTHR46018">
    <property type="entry name" value="ZINC PHOSPHODIESTERASE ELAC PROTEIN 1"/>
    <property type="match status" value="1"/>
</dbReference>